<evidence type="ECO:0000313" key="2">
    <source>
        <dbReference type="Proteomes" id="UP000092666"/>
    </source>
</evidence>
<gene>
    <name evidence="1" type="ORF">I316_01859</name>
</gene>
<dbReference type="AlphaFoldDB" id="A0A1B9H029"/>
<keyword evidence="2" id="KW-1185">Reference proteome</keyword>
<dbReference type="Gene3D" id="2.60.120.260">
    <property type="entry name" value="Galactose-binding domain-like"/>
    <property type="match status" value="1"/>
</dbReference>
<dbReference type="STRING" id="1296120.A0A1B9H029"/>
<reference evidence="2" key="2">
    <citation type="submission" date="2013-12" db="EMBL/GenBank/DDBJ databases">
        <title>Evolution of pathogenesis and genome organization in the Tremellales.</title>
        <authorList>
            <person name="Cuomo C."/>
            <person name="Litvintseva A."/>
            <person name="Heitman J."/>
            <person name="Chen Y."/>
            <person name="Sun S."/>
            <person name="Springer D."/>
            <person name="Dromer F."/>
            <person name="Young S."/>
            <person name="Zeng Q."/>
            <person name="Chapman S."/>
            <person name="Gujja S."/>
            <person name="Saif S."/>
            <person name="Birren B."/>
        </authorList>
    </citation>
    <scope>NUCLEOTIDE SEQUENCE [LARGE SCALE GENOMIC DNA]</scope>
    <source>
        <strain evidence="2">BCC8398</strain>
    </source>
</reference>
<proteinExistence type="predicted"/>
<dbReference type="Proteomes" id="UP000092666">
    <property type="component" value="Unassembled WGS sequence"/>
</dbReference>
<organism evidence="1 2">
    <name type="scientific">Kwoniella heveanensis BCC8398</name>
    <dbReference type="NCBI Taxonomy" id="1296120"/>
    <lineage>
        <taxon>Eukaryota</taxon>
        <taxon>Fungi</taxon>
        <taxon>Dikarya</taxon>
        <taxon>Basidiomycota</taxon>
        <taxon>Agaricomycotina</taxon>
        <taxon>Tremellomycetes</taxon>
        <taxon>Tremellales</taxon>
        <taxon>Cryptococcaceae</taxon>
        <taxon>Kwoniella</taxon>
    </lineage>
</organism>
<protein>
    <submittedName>
        <fullName evidence="1">Uncharacterized protein</fullName>
    </submittedName>
</protein>
<dbReference type="OrthoDB" id="2561487at2759"/>
<name>A0A1B9H029_9TREE</name>
<accession>A0A1B9H029</accession>
<sequence length="275" mass="29855">MSASASAGAGNVTVDDQSDLIVYQGGWDGTVHQVCDVQFAGRLHGLNSSTLTLLYVGSMRHATPPGDPFVNRYSNGTFHASNTAGDSATFEWDGGCIWLFGAKRPNIIDPTLRDPIRSDPIRSDPITHTSHGNFSTSLDGADKVISTTESENKVDLFEQVIYTSGEIQRGSHKLVVINEVGYEGLDESYAWLDIDYIIYEGDDQASSGTSDLKPFITTGTPQVPMALNAVSISDAVQLKLVNYRNARLGVALYVDDQEALGALMERRDDCSRQVQ</sequence>
<evidence type="ECO:0000313" key="1">
    <source>
        <dbReference type="EMBL" id="OCF36607.1"/>
    </source>
</evidence>
<reference evidence="1 2" key="1">
    <citation type="submission" date="2013-07" db="EMBL/GenBank/DDBJ databases">
        <title>The Genome Sequence of Cryptococcus heveanensis BCC8398.</title>
        <authorList>
            <consortium name="The Broad Institute Genome Sequencing Platform"/>
            <person name="Cuomo C."/>
            <person name="Litvintseva A."/>
            <person name="Chen Y."/>
            <person name="Heitman J."/>
            <person name="Sun S."/>
            <person name="Springer D."/>
            <person name="Dromer F."/>
            <person name="Young S.K."/>
            <person name="Zeng Q."/>
            <person name="Gargeya S."/>
            <person name="Fitzgerald M."/>
            <person name="Abouelleil A."/>
            <person name="Alvarado L."/>
            <person name="Berlin A.M."/>
            <person name="Chapman S.B."/>
            <person name="Dewar J."/>
            <person name="Goldberg J."/>
            <person name="Griggs A."/>
            <person name="Gujja S."/>
            <person name="Hansen M."/>
            <person name="Howarth C."/>
            <person name="Imamovic A."/>
            <person name="Larimer J."/>
            <person name="McCowan C."/>
            <person name="Murphy C."/>
            <person name="Pearson M."/>
            <person name="Priest M."/>
            <person name="Roberts A."/>
            <person name="Saif S."/>
            <person name="Shea T."/>
            <person name="Sykes S."/>
            <person name="Wortman J."/>
            <person name="Nusbaum C."/>
            <person name="Birren B."/>
        </authorList>
    </citation>
    <scope>NUCLEOTIDE SEQUENCE [LARGE SCALE GENOMIC DNA]</scope>
    <source>
        <strain evidence="1 2">BCC8398</strain>
    </source>
</reference>
<dbReference type="EMBL" id="KI669495">
    <property type="protein sequence ID" value="OCF36607.1"/>
    <property type="molecule type" value="Genomic_DNA"/>
</dbReference>